<organism evidence="2 3">
    <name type="scientific">Candidatus Yonathbacteria bacterium RIFCSPLOWO2_01_FULL_43_27</name>
    <dbReference type="NCBI Taxonomy" id="1802726"/>
    <lineage>
        <taxon>Bacteria</taxon>
        <taxon>Candidatus Yonathiibacteriota</taxon>
    </lineage>
</organism>
<sequence>MSGTDDYILITSSQNSDDDTSGVDGVVFDEKELSDASRATMQKQGIFLEKDTEAPLYAKPLKDFSKEIYEQSGIEILNPEEGDKDF</sequence>
<dbReference type="Proteomes" id="UP000178817">
    <property type="component" value="Unassembled WGS sequence"/>
</dbReference>
<protein>
    <submittedName>
        <fullName evidence="2">Uncharacterized protein</fullName>
    </submittedName>
</protein>
<evidence type="ECO:0000256" key="1">
    <source>
        <dbReference type="SAM" id="MobiDB-lite"/>
    </source>
</evidence>
<proteinExistence type="predicted"/>
<gene>
    <name evidence="2" type="ORF">A3B07_01235</name>
</gene>
<dbReference type="STRING" id="1802726.A3B07_01235"/>
<evidence type="ECO:0000313" key="2">
    <source>
        <dbReference type="EMBL" id="OHA82727.1"/>
    </source>
</evidence>
<comment type="caution">
    <text evidence="2">The sequence shown here is derived from an EMBL/GenBank/DDBJ whole genome shotgun (WGS) entry which is preliminary data.</text>
</comment>
<dbReference type="AlphaFoldDB" id="A0A1G2SCF8"/>
<feature type="region of interest" description="Disordered" evidence="1">
    <location>
        <begin position="1"/>
        <end position="24"/>
    </location>
</feature>
<accession>A0A1G2SCF8</accession>
<dbReference type="EMBL" id="MHUV01000004">
    <property type="protein sequence ID" value="OHA82727.1"/>
    <property type="molecule type" value="Genomic_DNA"/>
</dbReference>
<name>A0A1G2SCF8_9BACT</name>
<evidence type="ECO:0000313" key="3">
    <source>
        <dbReference type="Proteomes" id="UP000178817"/>
    </source>
</evidence>
<reference evidence="2 3" key="1">
    <citation type="journal article" date="2016" name="Nat. Commun.">
        <title>Thousands of microbial genomes shed light on interconnected biogeochemical processes in an aquifer system.</title>
        <authorList>
            <person name="Anantharaman K."/>
            <person name="Brown C.T."/>
            <person name="Hug L.A."/>
            <person name="Sharon I."/>
            <person name="Castelle C.J."/>
            <person name="Probst A.J."/>
            <person name="Thomas B.C."/>
            <person name="Singh A."/>
            <person name="Wilkins M.J."/>
            <person name="Karaoz U."/>
            <person name="Brodie E.L."/>
            <person name="Williams K.H."/>
            <person name="Hubbard S.S."/>
            <person name="Banfield J.F."/>
        </authorList>
    </citation>
    <scope>NUCLEOTIDE SEQUENCE [LARGE SCALE GENOMIC DNA]</scope>
</reference>